<dbReference type="RefSeq" id="WP_071469661.1">
    <property type="nucleotide sequence ID" value="NZ_MEHT01000017.1"/>
</dbReference>
<organism evidence="1 2">
    <name type="scientific">Roseinatronobacter thiooxidans</name>
    <dbReference type="NCBI Taxonomy" id="121821"/>
    <lineage>
        <taxon>Bacteria</taxon>
        <taxon>Pseudomonadati</taxon>
        <taxon>Pseudomonadota</taxon>
        <taxon>Alphaproteobacteria</taxon>
        <taxon>Rhodobacterales</taxon>
        <taxon>Paracoccaceae</taxon>
        <taxon>Roseinatronobacter</taxon>
    </lineage>
</organism>
<accession>A0A2W7QAA9</accession>
<evidence type="ECO:0000313" key="2">
    <source>
        <dbReference type="Proteomes" id="UP000249364"/>
    </source>
</evidence>
<dbReference type="OrthoDB" id="7568253at2"/>
<dbReference type="Proteomes" id="UP000249364">
    <property type="component" value="Unassembled WGS sequence"/>
</dbReference>
<protein>
    <submittedName>
        <fullName evidence="1">Uncharacterized protein</fullName>
    </submittedName>
</protein>
<dbReference type="AlphaFoldDB" id="A0A2W7QAA9"/>
<comment type="caution">
    <text evidence="1">The sequence shown here is derived from an EMBL/GenBank/DDBJ whole genome shotgun (WGS) entry which is preliminary data.</text>
</comment>
<sequence length="116" mass="12873">MPDLPQRYSADWIEKLDGRTTLAKVVQSRLAELQADLGGPHSLSYQERSLTRRAVWLEALIESREAALARGEEIEEGVHTQSINALMGVWKALGLQRRAKDVTDLATYLRSKAGAA</sequence>
<evidence type="ECO:0000313" key="1">
    <source>
        <dbReference type="EMBL" id="PZX44576.1"/>
    </source>
</evidence>
<proteinExistence type="predicted"/>
<name>A0A2W7QAA9_9RHOB</name>
<dbReference type="EMBL" id="QKZQ01000007">
    <property type="protein sequence ID" value="PZX44576.1"/>
    <property type="molecule type" value="Genomic_DNA"/>
</dbReference>
<gene>
    <name evidence="1" type="ORF">LY56_01824</name>
</gene>
<reference evidence="1 2" key="1">
    <citation type="submission" date="2018-06" db="EMBL/GenBank/DDBJ databases">
        <title>Genomic Encyclopedia of Archaeal and Bacterial Type Strains, Phase II (KMG-II): from individual species to whole genera.</title>
        <authorList>
            <person name="Goeker M."/>
        </authorList>
    </citation>
    <scope>NUCLEOTIDE SEQUENCE [LARGE SCALE GENOMIC DNA]</scope>
    <source>
        <strain evidence="1 2">DSM 13087</strain>
    </source>
</reference>
<keyword evidence="2" id="KW-1185">Reference proteome</keyword>
<dbReference type="STRING" id="121821.GCA_001870675_00851"/>